<gene>
    <name evidence="2" type="ORF">BFAG_00724</name>
</gene>
<keyword evidence="3" id="KW-1185">Reference proteome</keyword>
<organism evidence="2 3">
    <name type="scientific">Bacteroides fragilis 3_1_12</name>
    <dbReference type="NCBI Taxonomy" id="457424"/>
    <lineage>
        <taxon>Bacteria</taxon>
        <taxon>Pseudomonadati</taxon>
        <taxon>Bacteroidota</taxon>
        <taxon>Bacteroidia</taxon>
        <taxon>Bacteroidales</taxon>
        <taxon>Bacteroidaceae</taxon>
        <taxon>Bacteroides</taxon>
    </lineage>
</organism>
<evidence type="ECO:0000313" key="2">
    <source>
        <dbReference type="EMBL" id="EFR52030.1"/>
    </source>
</evidence>
<proteinExistence type="predicted"/>
<accession>A0ABN0BGG9</accession>
<feature type="compositionally biased region" description="Polar residues" evidence="1">
    <location>
        <begin position="8"/>
        <end position="18"/>
    </location>
</feature>
<evidence type="ECO:0000313" key="3">
    <source>
        <dbReference type="Proteomes" id="UP000005101"/>
    </source>
</evidence>
<dbReference type="EMBL" id="EQ973213">
    <property type="protein sequence ID" value="EFR52030.1"/>
    <property type="molecule type" value="Genomic_DNA"/>
</dbReference>
<evidence type="ECO:0000256" key="1">
    <source>
        <dbReference type="SAM" id="MobiDB-lite"/>
    </source>
</evidence>
<name>A0ABN0BGG9_BACFG</name>
<protein>
    <submittedName>
        <fullName evidence="2">Uncharacterized protein</fullName>
    </submittedName>
</protein>
<reference evidence="2 3" key="1">
    <citation type="submission" date="2008-12" db="EMBL/GenBank/DDBJ databases">
        <title>Annotation of Bacteroides fragilis strain 3_1_12.</title>
        <authorList>
            <consortium name="The Broad Institute Genome Sequencing Platform"/>
            <person name="Ward D."/>
            <person name="Young S.K."/>
            <person name="Kodira C.D."/>
            <person name="Zeng Q."/>
            <person name="Koehrsen M."/>
            <person name="Alvarado L."/>
            <person name="Berlin A."/>
            <person name="Borenstein D."/>
            <person name="Chen Z."/>
            <person name="Engels R."/>
            <person name="Freedman E."/>
            <person name="Gellesch M."/>
            <person name="Goldberg J."/>
            <person name="Griggs A."/>
            <person name="Gujja S."/>
            <person name="Heiman D."/>
            <person name="Hepburn T."/>
            <person name="Howarth C."/>
            <person name="Jen D."/>
            <person name="Larson L."/>
            <person name="Lewis B."/>
            <person name="Mehta T."/>
            <person name="Park D."/>
            <person name="Pearson M."/>
            <person name="Roberts A."/>
            <person name="Saif S."/>
            <person name="Shea T."/>
            <person name="Shenoy N."/>
            <person name="Sisk P."/>
            <person name="Stolte C."/>
            <person name="Sykes S."/>
            <person name="Walk T."/>
            <person name="White J."/>
            <person name="Yandava C."/>
            <person name="Allen-Vercoe E."/>
            <person name="Strauss J."/>
            <person name="Ambrose C."/>
            <person name="Lander E."/>
            <person name="Nusbaum C."/>
            <person name="Galagan J."/>
            <person name="Birren B."/>
        </authorList>
    </citation>
    <scope>NUCLEOTIDE SEQUENCE [LARGE SCALE GENOMIC DNA]</scope>
    <source>
        <strain evidence="2 3">3_1_12</strain>
    </source>
</reference>
<feature type="region of interest" description="Disordered" evidence="1">
    <location>
        <begin position="1"/>
        <end position="34"/>
    </location>
</feature>
<sequence length="120" mass="14011">MKLYRQPCTASVKPQSGSGRERNRKEGKKKQRKIDSDMDKIKLVVYNEYALGYIMPEQPDKVCTLVDRITLGAPFRTMNEPYFIGKRDTVRLAGRKDFDTFRVVFDGYDNPQEYEFDTAQ</sequence>
<dbReference type="Proteomes" id="UP000005101">
    <property type="component" value="Unassembled WGS sequence"/>
</dbReference>